<feature type="compositionally biased region" description="Polar residues" evidence="1">
    <location>
        <begin position="126"/>
        <end position="137"/>
    </location>
</feature>
<dbReference type="InterPro" id="IPR043114">
    <property type="entry name" value="T26-6p_C_sf"/>
</dbReference>
<proteinExistence type="predicted"/>
<reference evidence="6 7" key="1">
    <citation type="journal article" date="2012" name="J. Bacteriol.">
        <title>Genome sequence of the model hyperthermophilic archaeon Thermococcus litoralis NS-C.</title>
        <authorList>
            <person name="Gardner A.F."/>
            <person name="Kumar S."/>
            <person name="Perler F.B."/>
        </authorList>
    </citation>
    <scope>NUCLEOTIDE SEQUENCE [LARGE SCALE GENOMIC DNA]</scope>
    <source>
        <strain evidence="7">ATCC 51850 / DSM 5473 / JCM 8560 / NS-C</strain>
    </source>
</reference>
<evidence type="ECO:0000259" key="3">
    <source>
        <dbReference type="Pfam" id="PF20984"/>
    </source>
</evidence>
<evidence type="ECO:0000313" key="7">
    <source>
        <dbReference type="Proteomes" id="UP000015502"/>
    </source>
</evidence>
<dbReference type="Pfam" id="PF20984">
    <property type="entry name" value="PT26-6P_helical"/>
    <property type="match status" value="1"/>
</dbReference>
<dbReference type="KEGG" id="tlt:OCC_02837"/>
<sequence>MRLFFSHFEKQKGEEERLEKKPRKRNKIGKALASTAIMLMLLVSIYAEPVAAWPGEGLFNSIKEKVDDHATAIVGAALIGVGVVATATGVGAVVGGYAIIAGASLIGIDYLGHKADKWFGSSDTATMTSSKNATESNAENDDDNPDASKLTDDANQAGYKAVAELTAKLRSDFIQYGSSSYGGDLSAEIWGPSSIYGFSAFPAQVRLTASESPIPFNVVHLLDITIYVIDKDGNKYWTRTWSYNLGEAVLNPGQSAVYTTVLKGPDPLLYQIKNAVDTGQISRDLYDKIWNTSTSEFEIHVHVTAKREAWKGYPNATTESDCQAVNGKWYNGECYVFDKYIDISLDAESTSAWKHVTGSADVATISDGMYGTLPIKFLQTDAASKWVIYQSRYAGALSNFVVVTAASPVHVLNATANYKFIIAPNPDYFNPANPTITDDFRFVILRVLNGGGIEPADQVTGQLGDLTTTKEMPLTAHYTDAPGVLTYHALGLAYVNVVRDDGTKIPVWLVAEPQISVQQNVIVAVADTEVQKLIASFKNNDRTAVEGTIQSLIQGLQQKIQDAEDLLQKAKGMGNEQAEKWAQAAIDEYNTAIEDLKKAGQADDYQQFLNMLNAAKKHEQAGDYYRNAARKALNGDEEQAKIDAQKGQEYSDLAKEYEPHFSLSAAKAFLSKKLLGIPLWFWLVVIIGLIVLRKLL</sequence>
<gene>
    <name evidence="6" type="ORF">OCC_02837</name>
</gene>
<accession>H3ZPY9</accession>
<feature type="transmembrane region" description="Helical" evidence="2">
    <location>
        <begin position="674"/>
        <end position="692"/>
    </location>
</feature>
<feature type="domain" description="T26-6p immunoglobulin-like" evidence="4">
    <location>
        <begin position="183"/>
        <end position="311"/>
    </location>
</feature>
<keyword evidence="2" id="KW-1133">Transmembrane helix</keyword>
<dbReference type="InterPro" id="IPR054316">
    <property type="entry name" value="T26-6p_Ig-like_dom_2"/>
</dbReference>
<feature type="domain" description="T26-6p C-terminal" evidence="3">
    <location>
        <begin position="538"/>
        <end position="659"/>
    </location>
</feature>
<dbReference type="InterPro" id="IPR054315">
    <property type="entry name" value="T26-6p_Ig-like_dom_1"/>
</dbReference>
<feature type="domain" description="T26-6p second immunoglobulin-like" evidence="5">
    <location>
        <begin position="389"/>
        <end position="517"/>
    </location>
</feature>
<evidence type="ECO:0000256" key="1">
    <source>
        <dbReference type="SAM" id="MobiDB-lite"/>
    </source>
</evidence>
<dbReference type="Gene3D" id="2.60.40.2050">
    <property type="match status" value="2"/>
</dbReference>
<organism evidence="6 7">
    <name type="scientific">Thermococcus litoralis (strain ATCC 51850 / DSM 5473 / JCM 8560 / NS-C)</name>
    <dbReference type="NCBI Taxonomy" id="523849"/>
    <lineage>
        <taxon>Archaea</taxon>
        <taxon>Methanobacteriati</taxon>
        <taxon>Methanobacteriota</taxon>
        <taxon>Thermococci</taxon>
        <taxon>Thermococcales</taxon>
        <taxon>Thermococcaceae</taxon>
        <taxon>Thermococcus</taxon>
    </lineage>
</organism>
<evidence type="ECO:0000259" key="5">
    <source>
        <dbReference type="Pfam" id="PF22265"/>
    </source>
</evidence>
<feature type="transmembrane region" description="Helical" evidence="2">
    <location>
        <begin position="73"/>
        <end position="100"/>
    </location>
</feature>
<dbReference type="RefSeq" id="WP_004069311.1">
    <property type="nucleotide sequence ID" value="NC_022084.1"/>
</dbReference>
<dbReference type="PaxDb" id="523849-OCC_02837"/>
<dbReference type="STRING" id="523849.OCC_02837"/>
<dbReference type="InterPro" id="IPR048730">
    <property type="entry name" value="T26-6p_C"/>
</dbReference>
<dbReference type="AlphaFoldDB" id="H3ZPY9"/>
<evidence type="ECO:0000256" key="2">
    <source>
        <dbReference type="SAM" id="Phobius"/>
    </source>
</evidence>
<keyword evidence="7" id="KW-1185">Reference proteome</keyword>
<keyword evidence="2" id="KW-0472">Membrane</keyword>
<keyword evidence="2" id="KW-0812">Transmembrane</keyword>
<evidence type="ECO:0000313" key="6">
    <source>
        <dbReference type="EMBL" id="EHR77952.1"/>
    </source>
</evidence>
<dbReference type="OrthoDB" id="102128at2157"/>
<evidence type="ECO:0000259" key="4">
    <source>
        <dbReference type="Pfam" id="PF22092"/>
    </source>
</evidence>
<feature type="region of interest" description="Disordered" evidence="1">
    <location>
        <begin position="126"/>
        <end position="151"/>
    </location>
</feature>
<name>H3ZPY9_THELN</name>
<feature type="transmembrane region" description="Helical" evidence="2">
    <location>
        <begin position="31"/>
        <end position="53"/>
    </location>
</feature>
<dbReference type="GeneID" id="16548898"/>
<protein>
    <submittedName>
        <fullName evidence="6">Uncharacterized protein</fullName>
    </submittedName>
</protein>
<dbReference type="Pfam" id="PF22265">
    <property type="entry name" value="T26-6p_Ig-like_dom_2"/>
    <property type="match status" value="1"/>
</dbReference>
<dbReference type="Proteomes" id="UP000015502">
    <property type="component" value="Chromosome"/>
</dbReference>
<dbReference type="Gene3D" id="1.20.120.870">
    <property type="entry name" value="pT26-6p, five-helical bundle domain"/>
    <property type="match status" value="1"/>
</dbReference>
<dbReference type="HOGENOM" id="CLU_022168_0_0_2"/>
<dbReference type="EMBL" id="CP006670">
    <property type="protein sequence ID" value="EHR77952.1"/>
    <property type="molecule type" value="Genomic_DNA"/>
</dbReference>
<dbReference type="Pfam" id="PF22092">
    <property type="entry name" value="T26-6p_Ig-like_dom"/>
    <property type="match status" value="1"/>
</dbReference>